<reference evidence="1 2" key="1">
    <citation type="submission" date="2020-08" db="EMBL/GenBank/DDBJ databases">
        <title>Genomic Encyclopedia of Type Strains, Phase IV (KMG-IV): sequencing the most valuable type-strain genomes for metagenomic binning, comparative biology and taxonomic classification.</title>
        <authorList>
            <person name="Goeker M."/>
        </authorList>
    </citation>
    <scope>NUCLEOTIDE SEQUENCE [LARGE SCALE GENOMIC DNA]</scope>
    <source>
        <strain evidence="1 2">DSM 27165</strain>
    </source>
</reference>
<evidence type="ECO:0000313" key="2">
    <source>
        <dbReference type="Proteomes" id="UP000575898"/>
    </source>
</evidence>
<evidence type="ECO:0000313" key="1">
    <source>
        <dbReference type="EMBL" id="MBB5018033.1"/>
    </source>
</evidence>
<sequence length="605" mass="69479">MLKNQNRLTPGAFVINLLEHFHQQLSGTKNTLAKQLLTKPWNTDVECLREHLPVALYKTFCILRKHVSSRLEHIQNKTVPLFHVGVQAVEMGVHAELPDGQSGFVDGNDRVWADHIWAQVVEDLGQEDISSQSLTEADRAAFVALYSVAHTCLFVMAGVVVPCGDDQRQQVMFERNSAILEAHKLYWFAHYWAHQSTLSDHALILGFLEKIQNTNNAFHDIVRSDSHEFNLLCDYFIDKFLSLHPDYMALMHAKDRVVMQDITERLRLILYIYLHSTKQQVSSGITASELLLNSMLPIYVREENLNKAGFPTEAIKSLLDDSRRHPVGDRFLENVGDGQLQVGNLSLKYALRKYCHAGLSTMNFRGDWFEQDYIANYVRDRIPSKRYRVFPGINDKSAKYDADVIIEDSRSHALLFCQIKHRTATLLPHLRDELKEYSSNGQILHGLEQLRNLRNQIREPGVLERVRQRIGERQLDSEMLAQRAGFLLIHNIENLDFCTSEGVAMYEWNTLRNLMKGQIGQVTKEKATAVSISDIELNLRNPGQVMEVILGWFNQQAYADHPTSPRHQWPLLLSSSLVFRVWRRLWVNGINFAPAGKLDFCFPLI</sequence>
<dbReference type="RefSeq" id="WP_184036686.1">
    <property type="nucleotide sequence ID" value="NZ_JACHHY010000006.1"/>
</dbReference>
<accession>A0A840MPC7</accession>
<organism evidence="1 2">
    <name type="scientific">Chitinivorax tropicus</name>
    <dbReference type="NCBI Taxonomy" id="714531"/>
    <lineage>
        <taxon>Bacteria</taxon>
        <taxon>Pseudomonadati</taxon>
        <taxon>Pseudomonadota</taxon>
        <taxon>Betaproteobacteria</taxon>
        <taxon>Chitinivorax</taxon>
    </lineage>
</organism>
<dbReference type="AlphaFoldDB" id="A0A840MPC7"/>
<proteinExistence type="predicted"/>
<dbReference type="Proteomes" id="UP000575898">
    <property type="component" value="Unassembled WGS sequence"/>
</dbReference>
<name>A0A840MPC7_9PROT</name>
<protein>
    <submittedName>
        <fullName evidence="1">Uncharacterized protein</fullName>
    </submittedName>
</protein>
<comment type="caution">
    <text evidence="1">The sequence shown here is derived from an EMBL/GenBank/DDBJ whole genome shotgun (WGS) entry which is preliminary data.</text>
</comment>
<gene>
    <name evidence="1" type="ORF">HNQ59_001318</name>
</gene>
<dbReference type="EMBL" id="JACHHY010000006">
    <property type="protein sequence ID" value="MBB5018033.1"/>
    <property type="molecule type" value="Genomic_DNA"/>
</dbReference>
<keyword evidence="2" id="KW-1185">Reference proteome</keyword>